<evidence type="ECO:0000313" key="3">
    <source>
        <dbReference type="EMBL" id="QHT82973.1"/>
    </source>
</evidence>
<dbReference type="Pfam" id="PF01176">
    <property type="entry name" value="eIF-1a"/>
    <property type="match status" value="1"/>
</dbReference>
<name>A0A6C0HSV3_9ZZZZ</name>
<dbReference type="AlphaFoldDB" id="A0A6C0HSV3"/>
<evidence type="ECO:0000256" key="1">
    <source>
        <dbReference type="SAM" id="MobiDB-lite"/>
    </source>
</evidence>
<feature type="region of interest" description="Disordered" evidence="1">
    <location>
        <begin position="1"/>
        <end position="21"/>
    </location>
</feature>
<feature type="domain" description="S1-like" evidence="2">
    <location>
        <begin position="27"/>
        <end position="113"/>
    </location>
</feature>
<dbReference type="InterPro" id="IPR006196">
    <property type="entry name" value="RNA-binding_domain_S1_IF1"/>
</dbReference>
<dbReference type="GO" id="GO:0003743">
    <property type="term" value="F:translation initiation factor activity"/>
    <property type="evidence" value="ECO:0007669"/>
    <property type="project" value="InterPro"/>
</dbReference>
<reference evidence="3" key="1">
    <citation type="journal article" date="2020" name="Nature">
        <title>Giant virus diversity and host interactions through global metagenomics.</title>
        <authorList>
            <person name="Schulz F."/>
            <person name="Roux S."/>
            <person name="Paez-Espino D."/>
            <person name="Jungbluth S."/>
            <person name="Walsh D.A."/>
            <person name="Denef V.J."/>
            <person name="McMahon K.D."/>
            <person name="Konstantinidis K.T."/>
            <person name="Eloe-Fadrosh E.A."/>
            <person name="Kyrpides N.C."/>
            <person name="Woyke T."/>
        </authorList>
    </citation>
    <scope>NUCLEOTIDE SEQUENCE</scope>
    <source>
        <strain evidence="3">GVMAG-M-3300023184-165</strain>
    </source>
</reference>
<sequence length="192" mass="21574">MVKNTKGGSGHKSQARKYETSGKQSNFKTRFSEDEFEYYAQVVAMLGNGMCHVMCKDGKKRLCIIRGKFRGRGKRDNTLSNGKWVLVGGRDFEAEKTGEGKNLEKCDLLEVYSDLDKERLKSLGGFNEFITRDNTFIAVSGGSTENDFEFSDNAGEDEYNSLMSELKPKQISLASIQDEAECEEDEIDVDDI</sequence>
<proteinExistence type="predicted"/>
<dbReference type="SMART" id="SM00652">
    <property type="entry name" value="eIF1a"/>
    <property type="match status" value="1"/>
</dbReference>
<dbReference type="GO" id="GO:0003723">
    <property type="term" value="F:RNA binding"/>
    <property type="evidence" value="ECO:0007669"/>
    <property type="project" value="InterPro"/>
</dbReference>
<dbReference type="SUPFAM" id="SSF50249">
    <property type="entry name" value="Nucleic acid-binding proteins"/>
    <property type="match status" value="1"/>
</dbReference>
<dbReference type="PANTHER" id="PTHR21668">
    <property type="entry name" value="EIF-1A"/>
    <property type="match status" value="1"/>
</dbReference>
<dbReference type="EMBL" id="MN740005">
    <property type="protein sequence ID" value="QHT82973.1"/>
    <property type="molecule type" value="Genomic_DNA"/>
</dbReference>
<evidence type="ECO:0000259" key="2">
    <source>
        <dbReference type="PROSITE" id="PS50832"/>
    </source>
</evidence>
<dbReference type="InterPro" id="IPR012340">
    <property type="entry name" value="NA-bd_OB-fold"/>
</dbReference>
<protein>
    <recommendedName>
        <fullName evidence="2">S1-like domain-containing protein</fullName>
    </recommendedName>
</protein>
<accession>A0A6C0HSV3</accession>
<dbReference type="Gene3D" id="2.40.50.140">
    <property type="entry name" value="Nucleic acid-binding proteins"/>
    <property type="match status" value="1"/>
</dbReference>
<dbReference type="PROSITE" id="PS50832">
    <property type="entry name" value="S1_IF1_TYPE"/>
    <property type="match status" value="1"/>
</dbReference>
<organism evidence="3">
    <name type="scientific">viral metagenome</name>
    <dbReference type="NCBI Taxonomy" id="1070528"/>
    <lineage>
        <taxon>unclassified sequences</taxon>
        <taxon>metagenomes</taxon>
        <taxon>organismal metagenomes</taxon>
    </lineage>
</organism>
<dbReference type="InterPro" id="IPR001253">
    <property type="entry name" value="TIF_eIF-1A"/>
</dbReference>